<keyword evidence="4 6" id="KW-1133">Transmembrane helix</keyword>
<feature type="transmembrane region" description="Helical" evidence="6">
    <location>
        <begin position="102"/>
        <end position="120"/>
    </location>
</feature>
<keyword evidence="5 6" id="KW-0472">Membrane</keyword>
<evidence type="ECO:0000313" key="7">
    <source>
        <dbReference type="EMBL" id="SMG29835.1"/>
    </source>
</evidence>
<keyword evidence="8" id="KW-1185">Reference proteome</keyword>
<evidence type="ECO:0000256" key="3">
    <source>
        <dbReference type="ARBA" id="ARBA00022692"/>
    </source>
</evidence>
<feature type="transmembrane region" description="Helical" evidence="6">
    <location>
        <begin position="313"/>
        <end position="331"/>
    </location>
</feature>
<dbReference type="AlphaFoldDB" id="A0A1X7JPF6"/>
<evidence type="ECO:0000313" key="8">
    <source>
        <dbReference type="Proteomes" id="UP000193355"/>
    </source>
</evidence>
<protein>
    <submittedName>
        <fullName evidence="7">Lipopolysaccharide export system permease protein</fullName>
    </submittedName>
</protein>
<evidence type="ECO:0000256" key="5">
    <source>
        <dbReference type="ARBA" id="ARBA00023136"/>
    </source>
</evidence>
<sequence>MRFRILDRYILKELGSSFMFGVLTFTTILVAGDLLFKVAELLIEKGISMVTVLKLFVYKLPSVVVITLPMSCLLSTLLSFGRLSSDSEIVALKASGISFQRIALPVLLGSSLIALTALFMNETVVPLANKAADNVLRYDVVKQKPSLLKERIFLKDESGGTLNRVMYIGILRARIGVMENVVVQEFAEGRLSRITTADRGNWEEGVWSLSDGKVFGVDGEGRVSFLFGFKNQRLPLSLTPTQVASSSQDPDSMSIKQLMAHMDLMKAQGANLVPLWVSFHLHLAVPWASVVLALIGAALGVRPQRKSGGMGMGFGLSVLIVFAYYVVMSMGRALGESGHIPPFFAAWLPNIIFLSCGGLLTARANR</sequence>
<evidence type="ECO:0000256" key="4">
    <source>
        <dbReference type="ARBA" id="ARBA00022989"/>
    </source>
</evidence>
<dbReference type="GO" id="GO:0055085">
    <property type="term" value="P:transmembrane transport"/>
    <property type="evidence" value="ECO:0007669"/>
    <property type="project" value="InterPro"/>
</dbReference>
<dbReference type="InterPro" id="IPR005495">
    <property type="entry name" value="LptG/LptF_permease"/>
</dbReference>
<dbReference type="Proteomes" id="UP000193355">
    <property type="component" value="Unassembled WGS sequence"/>
</dbReference>
<dbReference type="NCBIfam" id="TIGR04408">
    <property type="entry name" value="LptG_lptG"/>
    <property type="match status" value="1"/>
</dbReference>
<gene>
    <name evidence="7" type="ORF">SAMN06275492_11445</name>
</gene>
<keyword evidence="3 6" id="KW-0812">Transmembrane</keyword>
<dbReference type="GO" id="GO:0043190">
    <property type="term" value="C:ATP-binding cassette (ABC) transporter complex"/>
    <property type="evidence" value="ECO:0007669"/>
    <property type="project" value="InterPro"/>
</dbReference>
<accession>A0A1X7JPF6</accession>
<keyword evidence="2" id="KW-1003">Cell membrane</keyword>
<feature type="transmembrane region" description="Helical" evidence="6">
    <location>
        <begin position="20"/>
        <end position="43"/>
    </location>
</feature>
<dbReference type="GO" id="GO:0015920">
    <property type="term" value="P:lipopolysaccharide transport"/>
    <property type="evidence" value="ECO:0007669"/>
    <property type="project" value="TreeGrafter"/>
</dbReference>
<organism evidence="7 8">
    <name type="scientific">Dethiosulfovibrio salsuginis</name>
    <dbReference type="NCBI Taxonomy" id="561720"/>
    <lineage>
        <taxon>Bacteria</taxon>
        <taxon>Thermotogati</taxon>
        <taxon>Synergistota</taxon>
        <taxon>Synergistia</taxon>
        <taxon>Synergistales</taxon>
        <taxon>Dethiosulfovibrionaceae</taxon>
        <taxon>Dethiosulfovibrio</taxon>
    </lineage>
</organism>
<feature type="transmembrane region" description="Helical" evidence="6">
    <location>
        <begin position="279"/>
        <end position="301"/>
    </location>
</feature>
<evidence type="ECO:0000256" key="2">
    <source>
        <dbReference type="ARBA" id="ARBA00022475"/>
    </source>
</evidence>
<proteinExistence type="predicted"/>
<dbReference type="RefSeq" id="WP_085544590.1">
    <property type="nucleotide sequence ID" value="NZ_FXBB01000014.1"/>
</dbReference>
<feature type="transmembrane region" description="Helical" evidence="6">
    <location>
        <begin position="343"/>
        <end position="362"/>
    </location>
</feature>
<dbReference type="PANTHER" id="PTHR33529:SF6">
    <property type="entry name" value="YJGP_YJGQ FAMILY PERMEASE"/>
    <property type="match status" value="1"/>
</dbReference>
<dbReference type="PANTHER" id="PTHR33529">
    <property type="entry name" value="SLR0882 PROTEIN-RELATED"/>
    <property type="match status" value="1"/>
</dbReference>
<feature type="transmembrane region" description="Helical" evidence="6">
    <location>
        <begin position="63"/>
        <end position="81"/>
    </location>
</feature>
<evidence type="ECO:0000256" key="6">
    <source>
        <dbReference type="SAM" id="Phobius"/>
    </source>
</evidence>
<dbReference type="Pfam" id="PF03739">
    <property type="entry name" value="LptF_LptG"/>
    <property type="match status" value="1"/>
</dbReference>
<dbReference type="EMBL" id="FXBB01000014">
    <property type="protein sequence ID" value="SMG29835.1"/>
    <property type="molecule type" value="Genomic_DNA"/>
</dbReference>
<name>A0A1X7JPF6_9BACT</name>
<evidence type="ECO:0000256" key="1">
    <source>
        <dbReference type="ARBA" id="ARBA00004651"/>
    </source>
</evidence>
<dbReference type="STRING" id="561720.SAMN06275492_11445"/>
<comment type="subcellular location">
    <subcellularLocation>
        <location evidence="1">Cell membrane</location>
        <topology evidence="1">Multi-pass membrane protein</topology>
    </subcellularLocation>
</comment>
<dbReference type="OrthoDB" id="9780716at2"/>
<dbReference type="InterPro" id="IPR030923">
    <property type="entry name" value="LptG"/>
</dbReference>
<reference evidence="8" key="1">
    <citation type="submission" date="2017-04" db="EMBL/GenBank/DDBJ databases">
        <authorList>
            <person name="Varghese N."/>
            <person name="Submissions S."/>
        </authorList>
    </citation>
    <scope>NUCLEOTIDE SEQUENCE [LARGE SCALE GENOMIC DNA]</scope>
    <source>
        <strain evidence="8">USBA 82</strain>
    </source>
</reference>